<accession>A0A0E9XH69</accession>
<dbReference type="AlphaFoldDB" id="A0A0E9XH69"/>
<protein>
    <submittedName>
        <fullName evidence="1">Uncharacterized protein</fullName>
    </submittedName>
</protein>
<reference evidence="1" key="2">
    <citation type="journal article" date="2015" name="Fish Shellfish Immunol.">
        <title>Early steps in the European eel (Anguilla anguilla)-Vibrio vulnificus interaction in the gills: Role of the RtxA13 toxin.</title>
        <authorList>
            <person name="Callol A."/>
            <person name="Pajuelo D."/>
            <person name="Ebbesson L."/>
            <person name="Teles M."/>
            <person name="MacKenzie S."/>
            <person name="Amaro C."/>
        </authorList>
    </citation>
    <scope>NUCLEOTIDE SEQUENCE</scope>
</reference>
<organism evidence="1">
    <name type="scientific">Anguilla anguilla</name>
    <name type="common">European freshwater eel</name>
    <name type="synonym">Muraena anguilla</name>
    <dbReference type="NCBI Taxonomy" id="7936"/>
    <lineage>
        <taxon>Eukaryota</taxon>
        <taxon>Metazoa</taxon>
        <taxon>Chordata</taxon>
        <taxon>Craniata</taxon>
        <taxon>Vertebrata</taxon>
        <taxon>Euteleostomi</taxon>
        <taxon>Actinopterygii</taxon>
        <taxon>Neopterygii</taxon>
        <taxon>Teleostei</taxon>
        <taxon>Anguilliformes</taxon>
        <taxon>Anguillidae</taxon>
        <taxon>Anguilla</taxon>
    </lineage>
</organism>
<sequence>MLLCNGNRFNCVAFCVKHLKASAFSRPLHIVPFWQCGICLCL</sequence>
<reference evidence="1" key="1">
    <citation type="submission" date="2014-11" db="EMBL/GenBank/DDBJ databases">
        <authorList>
            <person name="Amaro Gonzalez C."/>
        </authorList>
    </citation>
    <scope>NUCLEOTIDE SEQUENCE</scope>
</reference>
<dbReference type="EMBL" id="GBXM01006505">
    <property type="protein sequence ID" value="JAI02073.1"/>
    <property type="molecule type" value="Transcribed_RNA"/>
</dbReference>
<proteinExistence type="predicted"/>
<evidence type="ECO:0000313" key="1">
    <source>
        <dbReference type="EMBL" id="JAI02073.1"/>
    </source>
</evidence>
<name>A0A0E9XH69_ANGAN</name>